<keyword evidence="9" id="KW-1278">Translocase</keyword>
<dbReference type="GO" id="GO:0031966">
    <property type="term" value="C:mitochondrial membrane"/>
    <property type="evidence" value="ECO:0007669"/>
    <property type="project" value="UniProtKB-SubCell"/>
</dbReference>
<comment type="catalytic activity">
    <reaction evidence="8 9">
        <text>a ubiquinone + NADH + 5 H(+)(in) = a ubiquinol + NAD(+) + 4 H(+)(out)</text>
        <dbReference type="Rhea" id="RHEA:29091"/>
        <dbReference type="Rhea" id="RHEA-COMP:9565"/>
        <dbReference type="Rhea" id="RHEA-COMP:9566"/>
        <dbReference type="ChEBI" id="CHEBI:15378"/>
        <dbReference type="ChEBI" id="CHEBI:16389"/>
        <dbReference type="ChEBI" id="CHEBI:17976"/>
        <dbReference type="ChEBI" id="CHEBI:57540"/>
        <dbReference type="ChEBI" id="CHEBI:57945"/>
        <dbReference type="EC" id="7.1.1.2"/>
    </reaction>
</comment>
<evidence type="ECO:0000256" key="5">
    <source>
        <dbReference type="ARBA" id="ARBA00022692"/>
    </source>
</evidence>
<dbReference type="PANTHER" id="PTHR11058:SF9">
    <property type="entry name" value="NADH-UBIQUINONE OXIDOREDUCTASE CHAIN 3"/>
    <property type="match status" value="1"/>
</dbReference>
<keyword evidence="9" id="KW-0249">Electron transport</keyword>
<gene>
    <name evidence="10" type="primary">ND3</name>
</gene>
<dbReference type="GO" id="GO:0030964">
    <property type="term" value="C:NADH dehydrogenase complex"/>
    <property type="evidence" value="ECO:0007669"/>
    <property type="project" value="TreeGrafter"/>
</dbReference>
<dbReference type="EC" id="7.1.1.2" evidence="9"/>
<evidence type="ECO:0000256" key="8">
    <source>
        <dbReference type="ARBA" id="ARBA00049551"/>
    </source>
</evidence>
<keyword evidence="6 9" id="KW-1133">Transmembrane helix</keyword>
<evidence type="ECO:0000256" key="7">
    <source>
        <dbReference type="ARBA" id="ARBA00023136"/>
    </source>
</evidence>
<dbReference type="Pfam" id="PF00507">
    <property type="entry name" value="Oxidored_q4"/>
    <property type="match status" value="1"/>
</dbReference>
<keyword evidence="9" id="KW-0679">Respiratory chain</keyword>
<keyword evidence="9 10" id="KW-0496">Mitochondrion</keyword>
<dbReference type="InterPro" id="IPR038430">
    <property type="entry name" value="NDAH_ubi_oxred_su3_sf"/>
</dbReference>
<keyword evidence="7 9" id="KW-0472">Membrane</keyword>
<dbReference type="InterPro" id="IPR000440">
    <property type="entry name" value="NADH_UbQ/plastoQ_OxRdtase_su3"/>
</dbReference>
<name>A0AAU6QDR6_9ACAR</name>
<proteinExistence type="inferred from homology"/>
<keyword evidence="4 9" id="KW-0813">Transport</keyword>
<comment type="function">
    <text evidence="9">Core subunit of the mitochondrial membrane respiratory chain NADH dehydrogenase (Complex I) which catalyzes electron transfer from NADH through the respiratory chain, using ubiquinone as an electron acceptor. Essential for the catalytic activity of complex I.</text>
</comment>
<evidence type="ECO:0000256" key="6">
    <source>
        <dbReference type="ARBA" id="ARBA00022989"/>
    </source>
</evidence>
<sequence length="114" mass="13433">MMISLMIMLSMTMSTILYLVMTSSSKKSKNKKEKSSNFECGFQSQTEKNNQMSSQFFMIAILFLIFDVEIAFILPIPMSETMYWLSNWNIMMIMIILLMGTMMEWKMGMIEWTK</sequence>
<feature type="transmembrane region" description="Helical" evidence="9">
    <location>
        <begin position="56"/>
        <end position="76"/>
    </location>
</feature>
<comment type="similarity">
    <text evidence="2 9">Belongs to the complex I subunit 3 family.</text>
</comment>
<reference evidence="10" key="1">
    <citation type="submission" date="2023-12" db="EMBL/GenBank/DDBJ databases">
        <authorList>
            <person name="Li p."/>
        </authorList>
    </citation>
    <scope>NUCLEOTIDE SEQUENCE</scope>
</reference>
<accession>A0AAU6QDR6</accession>
<evidence type="ECO:0000256" key="3">
    <source>
        <dbReference type="ARBA" id="ARBA00021007"/>
    </source>
</evidence>
<evidence type="ECO:0000313" key="10">
    <source>
        <dbReference type="EMBL" id="WYM45494.1"/>
    </source>
</evidence>
<dbReference type="AlphaFoldDB" id="A0AAU6QDR6"/>
<feature type="transmembrane region" description="Helical" evidence="9">
    <location>
        <begin position="6"/>
        <end position="24"/>
    </location>
</feature>
<dbReference type="PANTHER" id="PTHR11058">
    <property type="entry name" value="NADH-UBIQUINONE OXIDOREDUCTASE CHAIN 3"/>
    <property type="match status" value="1"/>
</dbReference>
<evidence type="ECO:0000256" key="1">
    <source>
        <dbReference type="ARBA" id="ARBA00004370"/>
    </source>
</evidence>
<keyword evidence="9" id="KW-0520">NAD</keyword>
<evidence type="ECO:0000256" key="4">
    <source>
        <dbReference type="ARBA" id="ARBA00022448"/>
    </source>
</evidence>
<dbReference type="Gene3D" id="1.20.58.1610">
    <property type="entry name" value="NADH:ubiquinone/plastoquinone oxidoreductase, chain 3"/>
    <property type="match status" value="1"/>
</dbReference>
<evidence type="ECO:0000256" key="9">
    <source>
        <dbReference type="RuleBase" id="RU003640"/>
    </source>
</evidence>
<protein>
    <recommendedName>
        <fullName evidence="3 9">NADH-ubiquinone oxidoreductase chain 3</fullName>
        <ecNumber evidence="9">7.1.1.2</ecNumber>
    </recommendedName>
</protein>
<keyword evidence="9" id="KW-0830">Ubiquinone</keyword>
<keyword evidence="5 9" id="KW-0812">Transmembrane</keyword>
<feature type="transmembrane region" description="Helical" evidence="9">
    <location>
        <begin position="82"/>
        <end position="100"/>
    </location>
</feature>
<dbReference type="GO" id="GO:0008137">
    <property type="term" value="F:NADH dehydrogenase (ubiquinone) activity"/>
    <property type="evidence" value="ECO:0007669"/>
    <property type="project" value="UniProtKB-UniRule"/>
</dbReference>
<geneLocation type="mitochondrion" evidence="10"/>
<evidence type="ECO:0000256" key="2">
    <source>
        <dbReference type="ARBA" id="ARBA00008472"/>
    </source>
</evidence>
<dbReference type="EMBL" id="PP056090">
    <property type="protein sequence ID" value="WYM45494.1"/>
    <property type="molecule type" value="Genomic_DNA"/>
</dbReference>
<comment type="subcellular location">
    <subcellularLocation>
        <location evidence="1">Membrane</location>
    </subcellularLocation>
    <subcellularLocation>
        <location evidence="9">Mitochondrion membrane</location>
        <topology evidence="9">Multi-pass membrane protein</topology>
    </subcellularLocation>
</comment>
<organism evidence="10">
    <name type="scientific">Sperchon placodermus</name>
    <dbReference type="NCBI Taxonomy" id="3136837"/>
    <lineage>
        <taxon>Eukaryota</taxon>
        <taxon>Metazoa</taxon>
        <taxon>Ecdysozoa</taxon>
        <taxon>Arthropoda</taxon>
        <taxon>Chelicerata</taxon>
        <taxon>Arachnida</taxon>
        <taxon>Acari</taxon>
        <taxon>Acariformes</taxon>
        <taxon>Trombidiformes</taxon>
        <taxon>Prostigmata</taxon>
        <taxon>Anystina</taxon>
        <taxon>Parasitengona</taxon>
        <taxon>Hydracarina</taxon>
        <taxon>Sperchontoidea</taxon>
        <taxon>Sperchontidae</taxon>
        <taxon>Sperchon</taxon>
    </lineage>
</organism>